<protein>
    <submittedName>
        <fullName evidence="11">TrkA-C domain-containing protein</fullName>
    </submittedName>
</protein>
<evidence type="ECO:0000256" key="8">
    <source>
        <dbReference type="ARBA" id="ARBA00023136"/>
    </source>
</evidence>
<dbReference type="PROSITE" id="PS01271">
    <property type="entry name" value="NA_SULFATE"/>
    <property type="match status" value="1"/>
</dbReference>
<dbReference type="InterPro" id="IPR036721">
    <property type="entry name" value="RCK_C_sf"/>
</dbReference>
<dbReference type="PROSITE" id="PS51202">
    <property type="entry name" value="RCK_C"/>
    <property type="match status" value="2"/>
</dbReference>
<feature type="transmembrane region" description="Helical" evidence="9">
    <location>
        <begin position="449"/>
        <end position="467"/>
    </location>
</feature>
<keyword evidence="8 9" id="KW-0472">Membrane</keyword>
<feature type="transmembrane region" description="Helical" evidence="9">
    <location>
        <begin position="97"/>
        <end position="114"/>
    </location>
</feature>
<dbReference type="PANTHER" id="PTHR43652">
    <property type="entry name" value="BASIC AMINO ACID ANTIPORTER YFCC-RELATED"/>
    <property type="match status" value="1"/>
</dbReference>
<dbReference type="EMBL" id="FQYO01000002">
    <property type="protein sequence ID" value="SHI62217.1"/>
    <property type="molecule type" value="Genomic_DNA"/>
</dbReference>
<dbReference type="GO" id="GO:0015105">
    <property type="term" value="F:arsenite transmembrane transporter activity"/>
    <property type="evidence" value="ECO:0007669"/>
    <property type="project" value="InterPro"/>
</dbReference>
<dbReference type="OrthoDB" id="9809303at2"/>
<dbReference type="GO" id="GO:0005886">
    <property type="term" value="C:plasma membrane"/>
    <property type="evidence" value="ECO:0007669"/>
    <property type="project" value="UniProtKB-SubCell"/>
</dbReference>
<evidence type="ECO:0000256" key="2">
    <source>
        <dbReference type="ARBA" id="ARBA00009843"/>
    </source>
</evidence>
<organism evidence="11 12">
    <name type="scientific">Wenxinia saemankumensis</name>
    <dbReference type="NCBI Taxonomy" id="1447782"/>
    <lineage>
        <taxon>Bacteria</taxon>
        <taxon>Pseudomonadati</taxon>
        <taxon>Pseudomonadota</taxon>
        <taxon>Alphaproteobacteria</taxon>
        <taxon>Rhodobacterales</taxon>
        <taxon>Roseobacteraceae</taxon>
        <taxon>Wenxinia</taxon>
    </lineage>
</organism>
<keyword evidence="6" id="KW-0677">Repeat</keyword>
<dbReference type="AlphaFoldDB" id="A0A1M6CMH8"/>
<feature type="transmembrane region" description="Helical" evidence="9">
    <location>
        <begin position="479"/>
        <end position="499"/>
    </location>
</feature>
<dbReference type="Proteomes" id="UP000184292">
    <property type="component" value="Unassembled WGS sequence"/>
</dbReference>
<keyword evidence="12" id="KW-1185">Reference proteome</keyword>
<feature type="transmembrane region" description="Helical" evidence="9">
    <location>
        <begin position="511"/>
        <end position="529"/>
    </location>
</feature>
<dbReference type="RefSeq" id="WP_073327004.1">
    <property type="nucleotide sequence ID" value="NZ_FQYO01000002.1"/>
</dbReference>
<evidence type="ECO:0000256" key="4">
    <source>
        <dbReference type="ARBA" id="ARBA00022475"/>
    </source>
</evidence>
<evidence type="ECO:0000313" key="12">
    <source>
        <dbReference type="Proteomes" id="UP000184292"/>
    </source>
</evidence>
<feature type="transmembrane region" description="Helical" evidence="9">
    <location>
        <begin position="6"/>
        <end position="26"/>
    </location>
</feature>
<comment type="similarity">
    <text evidence="2">Belongs to the CitM (TC 2.A.11) transporter family.</text>
</comment>
<gene>
    <name evidence="11" type="ORF">SAMN05444417_1269</name>
</gene>
<dbReference type="InterPro" id="IPR051679">
    <property type="entry name" value="DASS-Related_Transporters"/>
</dbReference>
<dbReference type="STRING" id="1447782.SAMN05444417_1269"/>
<keyword evidence="5 9" id="KW-0812">Transmembrane</keyword>
<dbReference type="GO" id="GO:0006813">
    <property type="term" value="P:potassium ion transport"/>
    <property type="evidence" value="ECO:0007669"/>
    <property type="project" value="InterPro"/>
</dbReference>
<evidence type="ECO:0000313" key="11">
    <source>
        <dbReference type="EMBL" id="SHI62217.1"/>
    </source>
</evidence>
<reference evidence="11 12" key="1">
    <citation type="submission" date="2016-11" db="EMBL/GenBank/DDBJ databases">
        <authorList>
            <person name="Jaros S."/>
            <person name="Januszkiewicz K."/>
            <person name="Wedrychowicz H."/>
        </authorList>
    </citation>
    <scope>NUCLEOTIDE SEQUENCE [LARGE SCALE GENOMIC DNA]</scope>
    <source>
        <strain evidence="11 12">DSM 100565</strain>
    </source>
</reference>
<proteinExistence type="inferred from homology"/>
<feature type="domain" description="RCK C-terminal" evidence="10">
    <location>
        <begin position="302"/>
        <end position="386"/>
    </location>
</feature>
<evidence type="ECO:0000259" key="10">
    <source>
        <dbReference type="PROSITE" id="PS51202"/>
    </source>
</evidence>
<accession>A0A1M6CMH8</accession>
<evidence type="ECO:0000256" key="3">
    <source>
        <dbReference type="ARBA" id="ARBA00022448"/>
    </source>
</evidence>
<feature type="transmembrane region" description="Helical" evidence="9">
    <location>
        <begin position="404"/>
        <end position="437"/>
    </location>
</feature>
<dbReference type="InterPro" id="IPR004680">
    <property type="entry name" value="Cit_transptr-like_dom"/>
</dbReference>
<feature type="transmembrane region" description="Helical" evidence="9">
    <location>
        <begin position="33"/>
        <end position="57"/>
    </location>
</feature>
<dbReference type="Pfam" id="PF03600">
    <property type="entry name" value="CitMHS"/>
    <property type="match status" value="1"/>
</dbReference>
<dbReference type="SUPFAM" id="SSF116726">
    <property type="entry name" value="TrkA C-terminal domain-like"/>
    <property type="match status" value="2"/>
</dbReference>
<comment type="subcellular location">
    <subcellularLocation>
        <location evidence="1">Cell membrane</location>
        <topology evidence="1">Multi-pass membrane protein</topology>
    </subcellularLocation>
</comment>
<keyword evidence="3" id="KW-0813">Transport</keyword>
<feature type="transmembrane region" description="Helical" evidence="9">
    <location>
        <begin position="63"/>
        <end position="85"/>
    </location>
</feature>
<dbReference type="PRINTS" id="PR00758">
    <property type="entry name" value="ARSENICPUMP"/>
</dbReference>
<dbReference type="PANTHER" id="PTHR43652:SF2">
    <property type="entry name" value="BASIC AMINO ACID ANTIPORTER YFCC-RELATED"/>
    <property type="match status" value="1"/>
</dbReference>
<feature type="domain" description="RCK C-terminal" evidence="10">
    <location>
        <begin position="210"/>
        <end position="296"/>
    </location>
</feature>
<dbReference type="InterPro" id="IPR000802">
    <property type="entry name" value="Arsenical_pump_ArsB"/>
</dbReference>
<sequence>MTAFLGIDPSTLALALLVLLFVAFVIERYPPEVTAAAGAALFIVLGLVPSAEVMAVFSNPAPITIGAMFVVSGALVRTGVLDALARLVIERANDRPRLAIATFLLATLVASGFMNNTPVVLVLIPVVIRLAGSLGLAPTRLLIPLSYTAILGGTCTLIGTSTNLLVDGVARENGLEAFSIFEIAPVGIVVALTGGLALFGLGRFLLPDRDHAGDAAHEAETDFLSEVTVLADHAWIGQPLSRIGALGRDGVRVTGVRSGGRILRAGLDEHVVSKGDTLILVATTSELLTFAEMPGLRLGLRRTVELDPDASVRVAEAIVTPSRRSSGIRIADLALGRRAGMRVLGAHRPRHVAGADLSSVQLRPADKLLLEGTAEGFRELAQAGDVVSVTEPSGRAYRRRQAPVAILALVGIVTLAALDVMPIGILALVGVAAILVLRCIDNDEAWKSIDLSILVLIFAMLIVGAGLEGTGAVERIVTALTPWLEGLPPFALLLAVYFVGSLLTETVTNNAVAVIFTPIVISLAAQMGLDPRPFVVAVMFSASASFATPIGYQTNTLVYGAGNYRFADFLRIGIPMNIVVGIASVVAITVFFPMR</sequence>
<dbReference type="GO" id="GO:0008324">
    <property type="term" value="F:monoatomic cation transmembrane transporter activity"/>
    <property type="evidence" value="ECO:0007669"/>
    <property type="project" value="InterPro"/>
</dbReference>
<evidence type="ECO:0000256" key="6">
    <source>
        <dbReference type="ARBA" id="ARBA00022737"/>
    </source>
</evidence>
<evidence type="ECO:0000256" key="7">
    <source>
        <dbReference type="ARBA" id="ARBA00022989"/>
    </source>
</evidence>
<keyword evidence="7 9" id="KW-1133">Transmembrane helix</keyword>
<name>A0A1M6CMH8_9RHOB</name>
<dbReference type="Pfam" id="PF02080">
    <property type="entry name" value="TrkA_C"/>
    <property type="match status" value="1"/>
</dbReference>
<keyword evidence="4" id="KW-1003">Cell membrane</keyword>
<feature type="transmembrane region" description="Helical" evidence="9">
    <location>
        <begin position="534"/>
        <end position="552"/>
    </location>
</feature>
<evidence type="ECO:0000256" key="5">
    <source>
        <dbReference type="ARBA" id="ARBA00022692"/>
    </source>
</evidence>
<evidence type="ECO:0000256" key="1">
    <source>
        <dbReference type="ARBA" id="ARBA00004651"/>
    </source>
</evidence>
<dbReference type="InterPro" id="IPR006037">
    <property type="entry name" value="RCK_C"/>
</dbReference>
<dbReference type="InterPro" id="IPR031312">
    <property type="entry name" value="Na/sul_symport_CS"/>
</dbReference>
<dbReference type="Gene3D" id="3.30.70.1450">
    <property type="entry name" value="Regulator of K+ conductance, C-terminal domain"/>
    <property type="match status" value="2"/>
</dbReference>
<evidence type="ECO:0000256" key="9">
    <source>
        <dbReference type="SAM" id="Phobius"/>
    </source>
</evidence>
<feature type="transmembrane region" description="Helical" evidence="9">
    <location>
        <begin position="145"/>
        <end position="166"/>
    </location>
</feature>
<feature type="transmembrane region" description="Helical" evidence="9">
    <location>
        <begin position="178"/>
        <end position="201"/>
    </location>
</feature>
<feature type="transmembrane region" description="Helical" evidence="9">
    <location>
        <begin position="572"/>
        <end position="592"/>
    </location>
</feature>